<dbReference type="InterPro" id="IPR051556">
    <property type="entry name" value="N-term/lysine_N-AcTrnsfr"/>
</dbReference>
<gene>
    <name evidence="5" type="ORF">KCU98_g8321</name>
</gene>
<evidence type="ECO:0000259" key="4">
    <source>
        <dbReference type="PROSITE" id="PS51186"/>
    </source>
</evidence>
<evidence type="ECO:0000256" key="1">
    <source>
        <dbReference type="ARBA" id="ARBA00022679"/>
    </source>
</evidence>
<dbReference type="GO" id="GO:0007064">
    <property type="term" value="P:mitotic sister chromatid cohesion"/>
    <property type="evidence" value="ECO:0007669"/>
    <property type="project" value="TreeGrafter"/>
</dbReference>
<dbReference type="Gene3D" id="3.40.630.30">
    <property type="match status" value="1"/>
</dbReference>
<dbReference type="EMBL" id="JAHFXS010001024">
    <property type="protein sequence ID" value="KAG9980173.1"/>
    <property type="molecule type" value="Genomic_DNA"/>
</dbReference>
<feature type="compositionally biased region" description="Low complexity" evidence="3">
    <location>
        <begin position="44"/>
        <end position="66"/>
    </location>
</feature>
<proteinExistence type="predicted"/>
<name>A0A9P8FSS0_AURME</name>
<dbReference type="InterPro" id="IPR000182">
    <property type="entry name" value="GNAT_dom"/>
</dbReference>
<dbReference type="InterPro" id="IPR016181">
    <property type="entry name" value="Acyl_CoA_acyltransferase"/>
</dbReference>
<dbReference type="Proteomes" id="UP000729357">
    <property type="component" value="Unassembled WGS sequence"/>
</dbReference>
<dbReference type="PANTHER" id="PTHR42919:SF8">
    <property type="entry name" value="N-ALPHA-ACETYLTRANSFERASE 50"/>
    <property type="match status" value="1"/>
</dbReference>
<protein>
    <submittedName>
        <fullName evidence="5">Acyl-CoA N-acyltransferase</fullName>
    </submittedName>
</protein>
<keyword evidence="1" id="KW-0808">Transferase</keyword>
<dbReference type="PANTHER" id="PTHR42919">
    <property type="entry name" value="N-ALPHA-ACETYLTRANSFERASE"/>
    <property type="match status" value="1"/>
</dbReference>
<evidence type="ECO:0000313" key="5">
    <source>
        <dbReference type="EMBL" id="KAG9980173.1"/>
    </source>
</evidence>
<reference evidence="5" key="2">
    <citation type="submission" date="2021-08" db="EMBL/GenBank/DDBJ databases">
        <authorList>
            <person name="Gostincar C."/>
            <person name="Sun X."/>
            <person name="Song Z."/>
            <person name="Gunde-Cimerman N."/>
        </authorList>
    </citation>
    <scope>NUCLEOTIDE SEQUENCE</scope>
    <source>
        <strain evidence="5">EXF-9298</strain>
    </source>
</reference>
<evidence type="ECO:0000256" key="2">
    <source>
        <dbReference type="ARBA" id="ARBA00023315"/>
    </source>
</evidence>
<feature type="region of interest" description="Disordered" evidence="3">
    <location>
        <begin position="17"/>
        <end position="66"/>
    </location>
</feature>
<keyword evidence="2" id="KW-0012">Acyltransferase</keyword>
<sequence length="257" mass="28343">MQTSITTWFKKSAAVKQSTAPSSVTTQKSAETQLPASITQHAATSSSLPQQPTPQPTLTTPQDPTTTLQFSTRPKALVNNITLVPCDKSLIQSFERLNTLLLPIPYPSTFYKEILSDPIATDLTLLALWHDNPSSTSTSPGKVIGGIRCRILPDPSTQATPKDKILYISTLGVLSAFRGYGVASWLLCLLIEKGISKYGVTAVGAHVWEASPEAREWYAKRGFRETHLEPHYYRRLTPQGAYVLRRDIGPRDLLHTL</sequence>
<dbReference type="AlphaFoldDB" id="A0A9P8FSS0"/>
<feature type="domain" description="N-acetyltransferase" evidence="4">
    <location>
        <begin position="81"/>
        <end position="249"/>
    </location>
</feature>
<keyword evidence="6" id="KW-1185">Reference proteome</keyword>
<dbReference type="CDD" id="cd04301">
    <property type="entry name" value="NAT_SF"/>
    <property type="match status" value="1"/>
</dbReference>
<evidence type="ECO:0000313" key="6">
    <source>
        <dbReference type="Proteomes" id="UP000729357"/>
    </source>
</evidence>
<feature type="non-terminal residue" evidence="5">
    <location>
        <position position="257"/>
    </location>
</feature>
<dbReference type="PROSITE" id="PS51186">
    <property type="entry name" value="GNAT"/>
    <property type="match status" value="1"/>
</dbReference>
<dbReference type="GO" id="GO:0031415">
    <property type="term" value="C:NatA complex"/>
    <property type="evidence" value="ECO:0007669"/>
    <property type="project" value="TreeGrafter"/>
</dbReference>
<reference evidence="5" key="1">
    <citation type="journal article" date="2021" name="J Fungi (Basel)">
        <title>Virulence traits and population genomics of the black yeast Aureobasidium melanogenum.</title>
        <authorList>
            <person name="Cernosa A."/>
            <person name="Sun X."/>
            <person name="Gostincar C."/>
            <person name="Fang C."/>
            <person name="Gunde-Cimerman N."/>
            <person name="Song Z."/>
        </authorList>
    </citation>
    <scope>NUCLEOTIDE SEQUENCE</scope>
    <source>
        <strain evidence="5">EXF-9298</strain>
    </source>
</reference>
<dbReference type="GO" id="GO:0016747">
    <property type="term" value="F:acyltransferase activity, transferring groups other than amino-acyl groups"/>
    <property type="evidence" value="ECO:0007669"/>
    <property type="project" value="InterPro"/>
</dbReference>
<comment type="caution">
    <text evidence="5">The sequence shown here is derived from an EMBL/GenBank/DDBJ whole genome shotgun (WGS) entry which is preliminary data.</text>
</comment>
<organism evidence="5 6">
    <name type="scientific">Aureobasidium melanogenum</name>
    <name type="common">Aureobasidium pullulans var. melanogenum</name>
    <dbReference type="NCBI Taxonomy" id="46634"/>
    <lineage>
        <taxon>Eukaryota</taxon>
        <taxon>Fungi</taxon>
        <taxon>Dikarya</taxon>
        <taxon>Ascomycota</taxon>
        <taxon>Pezizomycotina</taxon>
        <taxon>Dothideomycetes</taxon>
        <taxon>Dothideomycetidae</taxon>
        <taxon>Dothideales</taxon>
        <taxon>Saccotheciaceae</taxon>
        <taxon>Aureobasidium</taxon>
    </lineage>
</organism>
<dbReference type="SUPFAM" id="SSF55729">
    <property type="entry name" value="Acyl-CoA N-acyltransferases (Nat)"/>
    <property type="match status" value="1"/>
</dbReference>
<accession>A0A9P8FSS0</accession>
<feature type="compositionally biased region" description="Polar residues" evidence="3">
    <location>
        <begin position="17"/>
        <end position="43"/>
    </location>
</feature>
<dbReference type="Pfam" id="PF00583">
    <property type="entry name" value="Acetyltransf_1"/>
    <property type="match status" value="1"/>
</dbReference>
<evidence type="ECO:0000256" key="3">
    <source>
        <dbReference type="SAM" id="MobiDB-lite"/>
    </source>
</evidence>